<dbReference type="InterPro" id="IPR013783">
    <property type="entry name" value="Ig-like_fold"/>
</dbReference>
<dbReference type="InterPro" id="IPR026341">
    <property type="entry name" value="T9SS_type_B"/>
</dbReference>
<evidence type="ECO:0000313" key="3">
    <source>
        <dbReference type="Proteomes" id="UP000704068"/>
    </source>
</evidence>
<dbReference type="Pfam" id="PF13585">
    <property type="entry name" value="CHU_C"/>
    <property type="match status" value="1"/>
</dbReference>
<dbReference type="NCBIfam" id="TIGR04131">
    <property type="entry name" value="Bac_Flav_CTERM"/>
    <property type="match status" value="1"/>
</dbReference>
<accession>A0A929WY13</accession>
<dbReference type="EMBL" id="JABZGR010000026">
    <property type="protein sequence ID" value="MBF0970855.1"/>
    <property type="molecule type" value="Genomic_DNA"/>
</dbReference>
<feature type="signal peptide" evidence="1">
    <location>
        <begin position="1"/>
        <end position="22"/>
    </location>
</feature>
<evidence type="ECO:0000313" key="2">
    <source>
        <dbReference type="EMBL" id="MBF0970855.1"/>
    </source>
</evidence>
<evidence type="ECO:0000256" key="1">
    <source>
        <dbReference type="SAM" id="SignalP"/>
    </source>
</evidence>
<reference evidence="2" key="1">
    <citation type="submission" date="2020-04" db="EMBL/GenBank/DDBJ databases">
        <title>Deep metagenomics examines the oral microbiome during advanced dental caries in children, revealing novel taxa and co-occurrences with host molecules.</title>
        <authorList>
            <person name="Baker J.L."/>
            <person name="Morton J.T."/>
            <person name="Dinis M."/>
            <person name="Alvarez R."/>
            <person name="Tran N.C."/>
            <person name="Knight R."/>
            <person name="Edlund A."/>
        </authorList>
    </citation>
    <scope>NUCLEOTIDE SEQUENCE</scope>
    <source>
        <strain evidence="2">JCVI_34_bin.1</strain>
    </source>
</reference>
<dbReference type="InterPro" id="IPR035986">
    <property type="entry name" value="PKD_dom_sf"/>
</dbReference>
<dbReference type="RefSeq" id="WP_303764499.1">
    <property type="nucleotide sequence ID" value="NZ_CAUUHZ010000053.1"/>
</dbReference>
<dbReference type="SUPFAM" id="SSF49299">
    <property type="entry name" value="PKD domain"/>
    <property type="match status" value="1"/>
</dbReference>
<proteinExistence type="predicted"/>
<dbReference type="Proteomes" id="UP000704068">
    <property type="component" value="Unassembled WGS sequence"/>
</dbReference>
<keyword evidence="1" id="KW-0732">Signal</keyword>
<organism evidence="2 3">
    <name type="scientific">Alloprevotella tannerae</name>
    <dbReference type="NCBI Taxonomy" id="76122"/>
    <lineage>
        <taxon>Bacteria</taxon>
        <taxon>Pseudomonadati</taxon>
        <taxon>Bacteroidota</taxon>
        <taxon>Bacteroidia</taxon>
        <taxon>Bacteroidales</taxon>
        <taxon>Prevotellaceae</taxon>
        <taxon>Alloprevotella</taxon>
    </lineage>
</organism>
<comment type="caution">
    <text evidence="2">The sequence shown here is derived from an EMBL/GenBank/DDBJ whole genome shotgun (WGS) entry which is preliminary data.</text>
</comment>
<gene>
    <name evidence="2" type="ORF">HXK21_07430</name>
</gene>
<dbReference type="AlphaFoldDB" id="A0A929WY13"/>
<dbReference type="Gene3D" id="2.60.40.10">
    <property type="entry name" value="Immunoglobulins"/>
    <property type="match status" value="1"/>
</dbReference>
<name>A0A929WY13_9BACT</name>
<protein>
    <submittedName>
        <fullName evidence="2">Gliding motility-associated C-terminal domain-containing protein</fullName>
    </submittedName>
</protein>
<sequence>MRRLLSALLGCFFALFALSVQADDANPSAMPKMRATYGETIGEELSEYIGNAPMTAEFTANPQTIGNYTPLYEWRFTKVGESKPFLLRHEENTTYVFRESGAFTVSLLISFVQGTDTIEYSMDEPFKITISESRLEVPNAFTPNGDGINDIFKVKDGYQSIVSFRAVIFDRWGKKLYEWTDLKGGWDGRAGGSNAPDGAYYLNLQAKGADGRNYNIKKTINLLRGFEEGSSVAP</sequence>
<feature type="chain" id="PRO_5038140005" evidence="1">
    <location>
        <begin position="23"/>
        <end position="234"/>
    </location>
</feature>